<dbReference type="GO" id="GO:0008104">
    <property type="term" value="P:intracellular protein localization"/>
    <property type="evidence" value="ECO:0007669"/>
    <property type="project" value="UniProtKB-ARBA"/>
</dbReference>
<proteinExistence type="predicted"/>
<dbReference type="GO" id="GO:0001736">
    <property type="term" value="P:establishment of planar polarity"/>
    <property type="evidence" value="ECO:0007669"/>
    <property type="project" value="UniProtKB-ARBA"/>
</dbReference>
<keyword evidence="7" id="KW-0472">Membrane</keyword>
<evidence type="ECO:0000256" key="3">
    <source>
        <dbReference type="ARBA" id="ARBA00022729"/>
    </source>
</evidence>
<dbReference type="PANTHER" id="PTHR24026:SF126">
    <property type="entry name" value="PROTOCADHERIN FAT 4"/>
    <property type="match status" value="1"/>
</dbReference>
<gene>
    <name evidence="10" type="ORF">TPSB3V08_LOCUS11925</name>
</gene>
<keyword evidence="3" id="KW-0732">Signal</keyword>
<dbReference type="Pfam" id="PF00028">
    <property type="entry name" value="Cadherin"/>
    <property type="match status" value="2"/>
</dbReference>
<dbReference type="Gene3D" id="2.60.40.60">
    <property type="entry name" value="Cadherins"/>
    <property type="match status" value="3"/>
</dbReference>
<name>A0A7R9DMZ0_TIMPO</name>
<keyword evidence="2" id="KW-0812">Transmembrane</keyword>
<dbReference type="GO" id="GO:0005886">
    <property type="term" value="C:plasma membrane"/>
    <property type="evidence" value="ECO:0007669"/>
    <property type="project" value="UniProtKB-SubCell"/>
</dbReference>
<dbReference type="InterPro" id="IPR015919">
    <property type="entry name" value="Cadherin-like_sf"/>
</dbReference>
<protein>
    <recommendedName>
        <fullName evidence="9">Cadherin domain-containing protein</fullName>
    </recommendedName>
</protein>
<dbReference type="PRINTS" id="PR00205">
    <property type="entry name" value="CADHERIN"/>
</dbReference>
<dbReference type="InterPro" id="IPR002126">
    <property type="entry name" value="Cadherin-like_dom"/>
</dbReference>
<dbReference type="InterPro" id="IPR020894">
    <property type="entry name" value="Cadherin_CS"/>
</dbReference>
<sequence>MELCRCSSEVVGKHKPPLSLVLVTIVIRDVNDNSPEFISSNSTTVAENIPPNTVVMAVKAADRDEGRNSYIEYSLSPDPMFSLGPVDGLLRVTGRLDREVRANYTLWVTARDRGDPPRSTRVAVEVKVTDENDNSPVFDPRQYSASIPENASIGASVLQLDEPGSELHVNDCPGELNGVYCRGEELWVNDGSNQSTSSQQVSATDMDEGANGRVRYGIFSGDENRDFLISEDTGVIRVAKNLNYERRSRYLLTVRAEDCAEDMAEVRTLST</sequence>
<dbReference type="CDD" id="cd11304">
    <property type="entry name" value="Cadherin_repeat"/>
    <property type="match status" value="2"/>
</dbReference>
<evidence type="ECO:0000256" key="4">
    <source>
        <dbReference type="ARBA" id="ARBA00022737"/>
    </source>
</evidence>
<evidence type="ECO:0000256" key="7">
    <source>
        <dbReference type="ARBA" id="ARBA00023136"/>
    </source>
</evidence>
<comment type="subcellular location">
    <subcellularLocation>
        <location evidence="1">Cell membrane</location>
        <topology evidence="1">Single-pass type I membrane protein</topology>
    </subcellularLocation>
</comment>
<evidence type="ECO:0000256" key="1">
    <source>
        <dbReference type="ARBA" id="ARBA00004251"/>
    </source>
</evidence>
<dbReference type="PROSITE" id="PS00232">
    <property type="entry name" value="CADHERIN_1"/>
    <property type="match status" value="1"/>
</dbReference>
<keyword evidence="6" id="KW-1133">Transmembrane helix</keyword>
<dbReference type="AlphaFoldDB" id="A0A7R9DMZ0"/>
<evidence type="ECO:0000256" key="2">
    <source>
        <dbReference type="ARBA" id="ARBA00022692"/>
    </source>
</evidence>
<dbReference type="GO" id="GO:0005509">
    <property type="term" value="F:calcium ion binding"/>
    <property type="evidence" value="ECO:0007669"/>
    <property type="project" value="UniProtKB-UniRule"/>
</dbReference>
<evidence type="ECO:0000256" key="5">
    <source>
        <dbReference type="ARBA" id="ARBA00022837"/>
    </source>
</evidence>
<keyword evidence="4" id="KW-0677">Repeat</keyword>
<keyword evidence="5 8" id="KW-0106">Calcium</keyword>
<feature type="domain" description="Cadherin" evidence="9">
    <location>
        <begin position="37"/>
        <end position="138"/>
    </location>
</feature>
<dbReference type="PANTHER" id="PTHR24026">
    <property type="entry name" value="FAT ATYPICAL CADHERIN-RELATED"/>
    <property type="match status" value="1"/>
</dbReference>
<dbReference type="FunFam" id="2.60.40.60:FF:000020">
    <property type="entry name" value="Dachsous cadherin-related 1b"/>
    <property type="match status" value="1"/>
</dbReference>
<dbReference type="SMART" id="SM00112">
    <property type="entry name" value="CA"/>
    <property type="match status" value="2"/>
</dbReference>
<accession>A0A7R9DMZ0</accession>
<organism evidence="10">
    <name type="scientific">Timema poppense</name>
    <name type="common">Walking stick</name>
    <dbReference type="NCBI Taxonomy" id="170557"/>
    <lineage>
        <taxon>Eukaryota</taxon>
        <taxon>Metazoa</taxon>
        <taxon>Ecdysozoa</taxon>
        <taxon>Arthropoda</taxon>
        <taxon>Hexapoda</taxon>
        <taxon>Insecta</taxon>
        <taxon>Pterygota</taxon>
        <taxon>Neoptera</taxon>
        <taxon>Polyneoptera</taxon>
        <taxon>Phasmatodea</taxon>
        <taxon>Timematodea</taxon>
        <taxon>Timematoidea</taxon>
        <taxon>Timematidae</taxon>
        <taxon>Timema</taxon>
    </lineage>
</organism>
<evidence type="ECO:0000256" key="6">
    <source>
        <dbReference type="ARBA" id="ARBA00022989"/>
    </source>
</evidence>
<dbReference type="PROSITE" id="PS50268">
    <property type="entry name" value="CADHERIN_2"/>
    <property type="match status" value="2"/>
</dbReference>
<feature type="domain" description="Cadherin" evidence="9">
    <location>
        <begin position="139"/>
        <end position="258"/>
    </location>
</feature>
<evidence type="ECO:0000256" key="8">
    <source>
        <dbReference type="PROSITE-ProRule" id="PRU00043"/>
    </source>
</evidence>
<evidence type="ECO:0000313" key="10">
    <source>
        <dbReference type="EMBL" id="CAD7417639.1"/>
    </source>
</evidence>
<dbReference type="EMBL" id="OD014354">
    <property type="protein sequence ID" value="CAD7417639.1"/>
    <property type="molecule type" value="Genomic_DNA"/>
</dbReference>
<dbReference type="FunFam" id="2.60.40.60:FF:000033">
    <property type="entry name" value="FAT atypical cadherin 1"/>
    <property type="match status" value="1"/>
</dbReference>
<dbReference type="SUPFAM" id="SSF49313">
    <property type="entry name" value="Cadherin-like"/>
    <property type="match status" value="2"/>
</dbReference>
<reference evidence="10" key="1">
    <citation type="submission" date="2020-11" db="EMBL/GenBank/DDBJ databases">
        <authorList>
            <person name="Tran Van P."/>
        </authorList>
    </citation>
    <scope>NUCLEOTIDE SEQUENCE</scope>
</reference>
<dbReference type="GO" id="GO:0007156">
    <property type="term" value="P:homophilic cell adhesion via plasma membrane adhesion molecules"/>
    <property type="evidence" value="ECO:0007669"/>
    <property type="project" value="InterPro"/>
</dbReference>
<dbReference type="GO" id="GO:0007163">
    <property type="term" value="P:establishment or maintenance of cell polarity"/>
    <property type="evidence" value="ECO:0007669"/>
    <property type="project" value="UniProtKB-ARBA"/>
</dbReference>
<evidence type="ECO:0000259" key="9">
    <source>
        <dbReference type="PROSITE" id="PS50268"/>
    </source>
</evidence>